<evidence type="ECO:0000256" key="5">
    <source>
        <dbReference type="ARBA" id="ARBA00023136"/>
    </source>
</evidence>
<accession>A0A1Y2BM82</accession>
<reference evidence="7 8" key="1">
    <citation type="submission" date="2016-07" db="EMBL/GenBank/DDBJ databases">
        <title>Pervasive Adenine N6-methylation of Active Genes in Fungi.</title>
        <authorList>
            <consortium name="DOE Joint Genome Institute"/>
            <person name="Mondo S.J."/>
            <person name="Dannebaum R.O."/>
            <person name="Kuo R.C."/>
            <person name="Labutti K."/>
            <person name="Haridas S."/>
            <person name="Kuo A."/>
            <person name="Salamov A."/>
            <person name="Ahrendt S.R."/>
            <person name="Lipzen A."/>
            <person name="Sullivan W."/>
            <person name="Andreopoulos W.B."/>
            <person name="Clum A."/>
            <person name="Lindquist E."/>
            <person name="Daum C."/>
            <person name="Ramamoorthy G.K."/>
            <person name="Gryganskyi A."/>
            <person name="Culley D."/>
            <person name="Magnuson J.K."/>
            <person name="James T.Y."/>
            <person name="O'Malley M.A."/>
            <person name="Stajich J.E."/>
            <person name="Spatafora J.W."/>
            <person name="Visel A."/>
            <person name="Grigoriev I.V."/>
        </authorList>
    </citation>
    <scope>NUCLEOTIDE SEQUENCE [LARGE SCALE GENOMIC DNA]</scope>
    <source>
        <strain evidence="7 8">JEL800</strain>
    </source>
</reference>
<dbReference type="Pfam" id="PF02077">
    <property type="entry name" value="SURF4"/>
    <property type="match status" value="1"/>
</dbReference>
<keyword evidence="3 6" id="KW-0812">Transmembrane</keyword>
<feature type="non-terminal residue" evidence="7">
    <location>
        <position position="1"/>
    </location>
</feature>
<evidence type="ECO:0000256" key="4">
    <source>
        <dbReference type="ARBA" id="ARBA00022989"/>
    </source>
</evidence>
<comment type="similarity">
    <text evidence="2">Belongs to the SURF4 family.</text>
</comment>
<protein>
    <submittedName>
        <fullName evidence="7">SURF4-domain-containing protein</fullName>
    </submittedName>
</protein>
<comment type="subcellular location">
    <subcellularLocation>
        <location evidence="1">Membrane</location>
        <topology evidence="1">Multi-pass membrane protein</topology>
    </subcellularLocation>
</comment>
<organism evidence="7 8">
    <name type="scientific">Rhizoclosmatium globosum</name>
    <dbReference type="NCBI Taxonomy" id="329046"/>
    <lineage>
        <taxon>Eukaryota</taxon>
        <taxon>Fungi</taxon>
        <taxon>Fungi incertae sedis</taxon>
        <taxon>Chytridiomycota</taxon>
        <taxon>Chytridiomycota incertae sedis</taxon>
        <taxon>Chytridiomycetes</taxon>
        <taxon>Chytridiales</taxon>
        <taxon>Chytriomycetaceae</taxon>
        <taxon>Rhizoclosmatium</taxon>
    </lineage>
</organism>
<gene>
    <name evidence="7" type="ORF">BCR33DRAFT_664594</name>
</gene>
<feature type="transmembrane region" description="Helical" evidence="6">
    <location>
        <begin position="149"/>
        <end position="169"/>
    </location>
</feature>
<dbReference type="Proteomes" id="UP000193642">
    <property type="component" value="Unassembled WGS sequence"/>
</dbReference>
<feature type="transmembrane region" description="Helical" evidence="6">
    <location>
        <begin position="60"/>
        <end position="78"/>
    </location>
</feature>
<dbReference type="EMBL" id="MCGO01000060">
    <property type="protein sequence ID" value="ORY35265.1"/>
    <property type="molecule type" value="Genomic_DNA"/>
</dbReference>
<evidence type="ECO:0000256" key="1">
    <source>
        <dbReference type="ARBA" id="ARBA00004141"/>
    </source>
</evidence>
<evidence type="ECO:0000256" key="2">
    <source>
        <dbReference type="ARBA" id="ARBA00006945"/>
    </source>
</evidence>
<dbReference type="STRING" id="329046.A0A1Y2BM82"/>
<dbReference type="InterPro" id="IPR002995">
    <property type="entry name" value="Surf4"/>
</dbReference>
<evidence type="ECO:0000313" key="8">
    <source>
        <dbReference type="Proteomes" id="UP000193642"/>
    </source>
</evidence>
<evidence type="ECO:0000256" key="6">
    <source>
        <dbReference type="SAM" id="Phobius"/>
    </source>
</evidence>
<feature type="transmembrane region" description="Helical" evidence="6">
    <location>
        <begin position="203"/>
        <end position="222"/>
    </location>
</feature>
<dbReference type="PROSITE" id="PS01339">
    <property type="entry name" value="SURF4"/>
    <property type="match status" value="1"/>
</dbReference>
<evidence type="ECO:0000256" key="3">
    <source>
        <dbReference type="ARBA" id="ARBA00022692"/>
    </source>
</evidence>
<dbReference type="OrthoDB" id="7859621at2759"/>
<proteinExistence type="inferred from homology"/>
<name>A0A1Y2BM82_9FUNG</name>
<keyword evidence="5 6" id="KW-0472">Membrane</keyword>
<feature type="transmembrane region" description="Helical" evidence="6">
    <location>
        <begin position="175"/>
        <end position="196"/>
    </location>
</feature>
<keyword evidence="8" id="KW-1185">Reference proteome</keyword>
<evidence type="ECO:0000313" key="7">
    <source>
        <dbReference type="EMBL" id="ORY35265.1"/>
    </source>
</evidence>
<feature type="transmembrane region" description="Helical" evidence="6">
    <location>
        <begin position="85"/>
        <end position="103"/>
    </location>
</feature>
<sequence length="266" mass="29653">QIERVIDSASTTIKPHMPLIARFLIIATFYEDSLRLWTQWDDQSKFLKGYRGFSSTTADLFLALNILTMTTSSTLLLLKKHTASASITLISVIFAQSLAYGILFDVSFIFRMLSVCGGLTLLLAEKALSESKEWRNVQFGSMGKTGQATYFQLSGRVLFLFLFLSFLFGGDGTLTPLRILVVLSCFIACTAVALGFQSRWSTTALTGVVILANVVLNGWWWLPKDHPRRDLERYDFFQNLSIIGGLLLLNHVGPGSLSVDESKKNM</sequence>
<dbReference type="GO" id="GO:0016020">
    <property type="term" value="C:membrane"/>
    <property type="evidence" value="ECO:0007669"/>
    <property type="project" value="UniProtKB-SubCell"/>
</dbReference>
<feature type="transmembrane region" description="Helical" evidence="6">
    <location>
        <begin position="242"/>
        <end position="259"/>
    </location>
</feature>
<keyword evidence="4 6" id="KW-1133">Transmembrane helix</keyword>
<dbReference type="AlphaFoldDB" id="A0A1Y2BM82"/>
<comment type="caution">
    <text evidence="7">The sequence shown here is derived from an EMBL/GenBank/DDBJ whole genome shotgun (WGS) entry which is preliminary data.</text>
</comment>